<dbReference type="RefSeq" id="XP_056050180.1">
    <property type="nucleotide sequence ID" value="XM_056193110.1"/>
</dbReference>
<organism evidence="1 2">
    <name type="scientific">Akanthomyces muscarius</name>
    <name type="common">Entomopathogenic fungus</name>
    <name type="synonym">Lecanicillium muscarium</name>
    <dbReference type="NCBI Taxonomy" id="2231603"/>
    <lineage>
        <taxon>Eukaryota</taxon>
        <taxon>Fungi</taxon>
        <taxon>Dikarya</taxon>
        <taxon>Ascomycota</taxon>
        <taxon>Pezizomycotina</taxon>
        <taxon>Sordariomycetes</taxon>
        <taxon>Hypocreomycetidae</taxon>
        <taxon>Hypocreales</taxon>
        <taxon>Cordycipitaceae</taxon>
        <taxon>Akanthomyces</taxon>
    </lineage>
</organism>
<dbReference type="KEGG" id="amus:LMH87_001777"/>
<comment type="caution">
    <text evidence="1">The sequence shown here is derived from an EMBL/GenBank/DDBJ whole genome shotgun (WGS) entry which is preliminary data.</text>
</comment>
<sequence length="73" mass="8769">MVWNEIEEDREDEAHKDYGMEMRWGEEMRISPWLTDEGSTRVTEMGKHYIHHSFPGDPFDHEIFGLVGIYLRK</sequence>
<proteinExistence type="predicted"/>
<evidence type="ECO:0000313" key="1">
    <source>
        <dbReference type="EMBL" id="KAJ4147239.1"/>
    </source>
</evidence>
<dbReference type="Proteomes" id="UP001144673">
    <property type="component" value="Chromosome 3"/>
</dbReference>
<dbReference type="AlphaFoldDB" id="A0A9W8Q5I9"/>
<name>A0A9W8Q5I9_AKAMU</name>
<accession>A0A9W8Q5I9</accession>
<keyword evidence="2" id="KW-1185">Reference proteome</keyword>
<evidence type="ECO:0000313" key="2">
    <source>
        <dbReference type="Proteomes" id="UP001144673"/>
    </source>
</evidence>
<dbReference type="EMBL" id="JAJHUN010000010">
    <property type="protein sequence ID" value="KAJ4147239.1"/>
    <property type="molecule type" value="Genomic_DNA"/>
</dbReference>
<dbReference type="GeneID" id="80888936"/>
<protein>
    <submittedName>
        <fullName evidence="1">Uncharacterized protein</fullName>
    </submittedName>
</protein>
<gene>
    <name evidence="1" type="ORF">LMH87_001777</name>
</gene>
<reference evidence="1" key="1">
    <citation type="journal article" date="2023" name="Access Microbiol">
        <title>De-novo genome assembly for Akanthomyces muscarius, a biocontrol agent of insect agricultural pests.</title>
        <authorList>
            <person name="Erdos Z."/>
            <person name="Studholme D.J."/>
            <person name="Raymond B."/>
            <person name="Sharma M."/>
        </authorList>
    </citation>
    <scope>NUCLEOTIDE SEQUENCE</scope>
    <source>
        <strain evidence="1">Ve6</strain>
    </source>
</reference>